<protein>
    <submittedName>
        <fullName evidence="1">Uncharacterized protein</fullName>
    </submittedName>
</protein>
<accession>A0ACC0U7B8</accession>
<evidence type="ECO:0000313" key="2">
    <source>
        <dbReference type="Proteomes" id="UP001207468"/>
    </source>
</evidence>
<reference evidence="1" key="1">
    <citation type="submission" date="2021-03" db="EMBL/GenBank/DDBJ databases">
        <title>Evolutionary priming and transition to the ectomycorrhizal habit in an iconic lineage of mushroom-forming fungi: is preadaptation a requirement?</title>
        <authorList>
            <consortium name="DOE Joint Genome Institute"/>
            <person name="Looney B.P."/>
            <person name="Miyauchi S."/>
            <person name="Morin E."/>
            <person name="Drula E."/>
            <person name="Courty P.E."/>
            <person name="Chicoki N."/>
            <person name="Fauchery L."/>
            <person name="Kohler A."/>
            <person name="Kuo A."/>
            <person name="LaButti K."/>
            <person name="Pangilinan J."/>
            <person name="Lipzen A."/>
            <person name="Riley R."/>
            <person name="Andreopoulos W."/>
            <person name="He G."/>
            <person name="Johnson J."/>
            <person name="Barry K.W."/>
            <person name="Grigoriev I.V."/>
            <person name="Nagy L."/>
            <person name="Hibbett D."/>
            <person name="Henrissat B."/>
            <person name="Matheny P.B."/>
            <person name="Labbe J."/>
            <person name="Martin A.F."/>
        </authorList>
    </citation>
    <scope>NUCLEOTIDE SEQUENCE</scope>
    <source>
        <strain evidence="1">BPL698</strain>
    </source>
</reference>
<organism evidence="1 2">
    <name type="scientific">Russula earlei</name>
    <dbReference type="NCBI Taxonomy" id="71964"/>
    <lineage>
        <taxon>Eukaryota</taxon>
        <taxon>Fungi</taxon>
        <taxon>Dikarya</taxon>
        <taxon>Basidiomycota</taxon>
        <taxon>Agaricomycotina</taxon>
        <taxon>Agaricomycetes</taxon>
        <taxon>Russulales</taxon>
        <taxon>Russulaceae</taxon>
        <taxon>Russula</taxon>
    </lineage>
</organism>
<sequence>MPVTTRRQSRALLHSSVVVESERRRTGGMPSIAREDSLDVPLPGSSSVERDSAHESVWGDLESDCSEESDPDGNDNTDFDDDFGDASGAVTSGKASSSSSPAKSKRAGTSRRVKGRLQNMLLLPLDALFMIFSKLGPMDLVNLSRTSKDLRQLLMSRKSMWVWITARQKAGATSVPDPPEDMSEPAWALLLFGPAVCSECSRQNIHRVDFALRRRLCIPCRKRNLVFSPRFRSHCPGLKESVMDLLPYTRIGGWTQWHASSSRFYWKPDLYEMGKKLAELEEDRDAGKPGARQRLKSFRAERILLVDSVVQSSAEFEKWAKVEAGIQAQNYRERRMQRREALKERILASGFDSVDLNWIGWSAVPGANVDKPLTEKVWKYIRNKVEIKLNAARKARLFAERCQRERIYHHKSTQCYSDLLRQVLPMQRLYLPSLSQVDELSCFRELRNPDRDEQPAEWVHAAAQLPESLSEWMSERRSKCTGLLPFYVDGPQDKAMEVKMLSDPTIDLWRHDAMGNFAGKLDLAISVFRHPDTSTIHIGRDVCHAWKMKGELEFSERGAEAVGALLRLLGLDPAITTASMLERLDMYFVCASCPPDLVESHRSWISCVLHFLQSSETDHPYPEWRVASHDEAAMPCEHVIGCHPVEPKAWLCNRCSDYPETFPFATFGLVTTAGSKGDAIRHVQTAHNIEDPVTDVDLFSYPILRFN</sequence>
<keyword evidence="2" id="KW-1185">Reference proteome</keyword>
<gene>
    <name evidence="1" type="ORF">F5148DRAFT_134881</name>
</gene>
<comment type="caution">
    <text evidence="1">The sequence shown here is derived from an EMBL/GenBank/DDBJ whole genome shotgun (WGS) entry which is preliminary data.</text>
</comment>
<name>A0ACC0U7B8_9AGAM</name>
<proteinExistence type="predicted"/>
<dbReference type="EMBL" id="JAGFNK010000131">
    <property type="protein sequence ID" value="KAI9507306.1"/>
    <property type="molecule type" value="Genomic_DNA"/>
</dbReference>
<dbReference type="Proteomes" id="UP001207468">
    <property type="component" value="Unassembled WGS sequence"/>
</dbReference>
<evidence type="ECO:0000313" key="1">
    <source>
        <dbReference type="EMBL" id="KAI9507306.1"/>
    </source>
</evidence>